<keyword evidence="3 5" id="KW-0698">rRNA processing</keyword>
<dbReference type="SUPFAM" id="SSF50447">
    <property type="entry name" value="Translation proteins"/>
    <property type="match status" value="1"/>
</dbReference>
<evidence type="ECO:0000256" key="5">
    <source>
        <dbReference type="HAMAP-Rule" id="MF_00014"/>
    </source>
</evidence>
<keyword evidence="1 5" id="KW-0963">Cytoplasm</keyword>
<dbReference type="Pfam" id="PF24986">
    <property type="entry name" value="PRC_RimM"/>
    <property type="match status" value="1"/>
</dbReference>
<dbReference type="InterPro" id="IPR002676">
    <property type="entry name" value="RimM_N"/>
</dbReference>
<accession>A0A378Q0N0</accession>
<comment type="similarity">
    <text evidence="5">Belongs to the RimM family.</text>
</comment>
<dbReference type="Pfam" id="PF01782">
    <property type="entry name" value="RimM"/>
    <property type="match status" value="1"/>
</dbReference>
<dbReference type="InterPro" id="IPR009000">
    <property type="entry name" value="Transl_B-barrel_sf"/>
</dbReference>
<comment type="domain">
    <text evidence="5">The PRC barrel domain binds ribosomal protein uS19.</text>
</comment>
<dbReference type="PANTHER" id="PTHR33692:SF1">
    <property type="entry name" value="RIBOSOME MATURATION FACTOR RIMM"/>
    <property type="match status" value="1"/>
</dbReference>
<dbReference type="Gene3D" id="2.30.30.240">
    <property type="entry name" value="PRC-barrel domain"/>
    <property type="match status" value="1"/>
</dbReference>
<dbReference type="InterPro" id="IPR056792">
    <property type="entry name" value="PRC_RimM"/>
</dbReference>
<dbReference type="EMBL" id="UGQA01000001">
    <property type="protein sequence ID" value="STY94371.1"/>
    <property type="molecule type" value="Genomic_DNA"/>
</dbReference>
<keyword evidence="2 5" id="KW-0690">Ribosome biogenesis</keyword>
<dbReference type="HAMAP" id="MF_00014">
    <property type="entry name" value="Ribosome_mat_RimM"/>
    <property type="match status" value="1"/>
</dbReference>
<dbReference type="InterPro" id="IPR011961">
    <property type="entry name" value="RimM"/>
</dbReference>
<comment type="subunit">
    <text evidence="5">Binds ribosomal protein uS19.</text>
</comment>
<dbReference type="PANTHER" id="PTHR33692">
    <property type="entry name" value="RIBOSOME MATURATION FACTOR RIMM"/>
    <property type="match status" value="1"/>
</dbReference>
<evidence type="ECO:0000256" key="3">
    <source>
        <dbReference type="ARBA" id="ARBA00022552"/>
    </source>
</evidence>
<dbReference type="SUPFAM" id="SSF50346">
    <property type="entry name" value="PRC-barrel domain"/>
    <property type="match status" value="1"/>
</dbReference>
<evidence type="ECO:0000256" key="4">
    <source>
        <dbReference type="ARBA" id="ARBA00023186"/>
    </source>
</evidence>
<feature type="domain" description="RimM N-terminal" evidence="6">
    <location>
        <begin position="26"/>
        <end position="106"/>
    </location>
</feature>
<dbReference type="InterPro" id="IPR011033">
    <property type="entry name" value="PRC_barrel-like_sf"/>
</dbReference>
<evidence type="ECO:0000256" key="1">
    <source>
        <dbReference type="ARBA" id="ARBA00022490"/>
    </source>
</evidence>
<keyword evidence="4 5" id="KW-0143">Chaperone</keyword>
<evidence type="ECO:0000313" key="8">
    <source>
        <dbReference type="EMBL" id="STY94371.1"/>
    </source>
</evidence>
<dbReference type="Gene3D" id="2.40.30.60">
    <property type="entry name" value="RimM"/>
    <property type="match status" value="1"/>
</dbReference>
<dbReference type="OrthoDB" id="9783509at2"/>
<dbReference type="GO" id="GO:0005840">
    <property type="term" value="C:ribosome"/>
    <property type="evidence" value="ECO:0007669"/>
    <property type="project" value="InterPro"/>
</dbReference>
<dbReference type="AlphaFoldDB" id="A0A378Q0N0"/>
<dbReference type="GO" id="GO:0042274">
    <property type="term" value="P:ribosomal small subunit biogenesis"/>
    <property type="evidence" value="ECO:0007669"/>
    <property type="project" value="UniProtKB-UniRule"/>
</dbReference>
<dbReference type="GO" id="GO:0043022">
    <property type="term" value="F:ribosome binding"/>
    <property type="evidence" value="ECO:0007669"/>
    <property type="project" value="InterPro"/>
</dbReference>
<evidence type="ECO:0000259" key="6">
    <source>
        <dbReference type="Pfam" id="PF01782"/>
    </source>
</evidence>
<dbReference type="RefSeq" id="WP_079352044.1">
    <property type="nucleotide sequence ID" value="NZ_CP171125.1"/>
</dbReference>
<sequence length="191" mass="21520">MPTTSHHADVAKSFDESFAEQGLIKIGTLKKPYGVQGWLWVFSDTEDREAIFAMQPWVIRTALGQRTLTVKNWHAQGKGYVVQLHEIPDRNMAETYYGVTLWAARTDLAPLGEDEHYWADLIGLTVISQPDGVKLGQIKDLFETGAHDVMVVKPTPDSVDSEERLIPWHKQTVLTVDLAAKTVTVDWAQDY</sequence>
<dbReference type="InterPro" id="IPR036976">
    <property type="entry name" value="RimM_N_sf"/>
</dbReference>
<comment type="function">
    <text evidence="5">An accessory protein needed during the final step in the assembly of 30S ribosomal subunit, possibly for assembly of the head region. Essential for efficient processing of 16S rRNA. May be needed both before and after RbfA during the maturation of 16S rRNA. It has affinity for free ribosomal 30S subunits but not for 70S ribosomes.</text>
</comment>
<reference evidence="8 9" key="1">
    <citation type="submission" date="2018-06" db="EMBL/GenBank/DDBJ databases">
        <authorList>
            <consortium name="Pathogen Informatics"/>
            <person name="Doyle S."/>
        </authorList>
    </citation>
    <scope>NUCLEOTIDE SEQUENCE [LARGE SCALE GENOMIC DNA]</scope>
    <source>
        <strain evidence="8 9">NCTC11091</strain>
    </source>
</reference>
<feature type="domain" description="Ribosome maturation factor RimM PRC barrel" evidence="7">
    <location>
        <begin position="118"/>
        <end position="190"/>
    </location>
</feature>
<dbReference type="Proteomes" id="UP000255193">
    <property type="component" value="Unassembled WGS sequence"/>
</dbReference>
<evidence type="ECO:0000259" key="7">
    <source>
        <dbReference type="Pfam" id="PF24986"/>
    </source>
</evidence>
<comment type="subcellular location">
    <subcellularLocation>
        <location evidence="5">Cytoplasm</location>
    </subcellularLocation>
</comment>
<organism evidence="8 9">
    <name type="scientific">Faucicola atlantae</name>
    <dbReference type="NCBI Taxonomy" id="34059"/>
    <lineage>
        <taxon>Bacteria</taxon>
        <taxon>Pseudomonadati</taxon>
        <taxon>Pseudomonadota</taxon>
        <taxon>Gammaproteobacteria</taxon>
        <taxon>Moraxellales</taxon>
        <taxon>Moraxellaceae</taxon>
        <taxon>Faucicola</taxon>
    </lineage>
</organism>
<evidence type="ECO:0000256" key="2">
    <source>
        <dbReference type="ARBA" id="ARBA00022517"/>
    </source>
</evidence>
<proteinExistence type="inferred from homology"/>
<dbReference type="NCBIfam" id="TIGR02273">
    <property type="entry name" value="16S_RimM"/>
    <property type="match status" value="1"/>
</dbReference>
<gene>
    <name evidence="5 8" type="primary">rimM</name>
    <name evidence="8" type="ORF">NCTC11091_00131</name>
</gene>
<protein>
    <recommendedName>
        <fullName evidence="5">Ribosome maturation factor RimM</fullName>
    </recommendedName>
</protein>
<name>A0A378Q0N0_9GAMM</name>
<dbReference type="GO" id="GO:0005737">
    <property type="term" value="C:cytoplasm"/>
    <property type="evidence" value="ECO:0007669"/>
    <property type="project" value="UniProtKB-SubCell"/>
</dbReference>
<dbReference type="GO" id="GO:0006364">
    <property type="term" value="P:rRNA processing"/>
    <property type="evidence" value="ECO:0007669"/>
    <property type="project" value="UniProtKB-UniRule"/>
</dbReference>
<evidence type="ECO:0000313" key="9">
    <source>
        <dbReference type="Proteomes" id="UP000255193"/>
    </source>
</evidence>